<evidence type="ECO:0000313" key="2">
    <source>
        <dbReference type="EMBL" id="KYC53567.1"/>
    </source>
</evidence>
<reference evidence="3 4" key="1">
    <citation type="journal article" date="2016" name="ISME J.">
        <title>Chasing the elusive Euryarchaeota class WSA2: genomes reveal a uniquely fastidious methyl-reducing methanogen.</title>
        <authorList>
            <person name="Nobu M.K."/>
            <person name="Narihiro T."/>
            <person name="Kuroda K."/>
            <person name="Mei R."/>
            <person name="Liu W.T."/>
        </authorList>
    </citation>
    <scope>NUCLEOTIDE SEQUENCE [LARGE SCALE GENOMIC DNA]</scope>
    <source>
        <strain evidence="1">B15fssc0709_Meth_Bin003</strain>
        <strain evidence="2">U1lsi0528_Bin055</strain>
    </source>
</reference>
<evidence type="ECO:0000313" key="1">
    <source>
        <dbReference type="EMBL" id="KYC47832.1"/>
    </source>
</evidence>
<name>A0A150ISD0_9EURY</name>
<accession>A0A150J8L1</accession>
<protein>
    <recommendedName>
        <fullName evidence="5">Phage major tail protein 2</fullName>
    </recommendedName>
</protein>
<dbReference type="EMBL" id="LNGF01000015">
    <property type="protein sequence ID" value="KYC47832.1"/>
    <property type="molecule type" value="Genomic_DNA"/>
</dbReference>
<dbReference type="Proteomes" id="UP000091929">
    <property type="component" value="Unassembled WGS sequence"/>
</dbReference>
<organism evidence="1 4">
    <name type="scientific">Candidatus Methanofastidiosum methylothiophilum</name>
    <dbReference type="NCBI Taxonomy" id="1705564"/>
    <lineage>
        <taxon>Archaea</taxon>
        <taxon>Methanobacteriati</taxon>
        <taxon>Methanobacteriota</taxon>
        <taxon>Stenosarchaea group</taxon>
        <taxon>Candidatus Methanofastidiosia</taxon>
        <taxon>Candidatus Methanofastidiosales</taxon>
        <taxon>Candidatus Methanofastidiosaceae</taxon>
        <taxon>Candidatus Methanofastidiosum</taxon>
    </lineage>
</organism>
<proteinExistence type="predicted"/>
<evidence type="ECO:0008006" key="5">
    <source>
        <dbReference type="Google" id="ProtNLM"/>
    </source>
</evidence>
<dbReference type="EMBL" id="LNGC01000004">
    <property type="protein sequence ID" value="KYC53567.1"/>
    <property type="molecule type" value="Genomic_DNA"/>
</dbReference>
<dbReference type="Proteomes" id="UP000075398">
    <property type="component" value="Unassembled WGS sequence"/>
</dbReference>
<evidence type="ECO:0000313" key="4">
    <source>
        <dbReference type="Proteomes" id="UP000091929"/>
    </source>
</evidence>
<dbReference type="AlphaFoldDB" id="A0A150ISD0"/>
<accession>A0A150ISD0</accession>
<comment type="caution">
    <text evidence="1">The sequence shown here is derived from an EMBL/GenBank/DDBJ whole genome shotgun (WGS) entry which is preliminary data.</text>
</comment>
<gene>
    <name evidence="2" type="ORF">AMQ22_00238</name>
    <name evidence="1" type="ORF">APG11_00807</name>
</gene>
<evidence type="ECO:0000313" key="3">
    <source>
        <dbReference type="Proteomes" id="UP000075398"/>
    </source>
</evidence>
<sequence>MIYNLKDAVITLKDGTPTTPKTLEIVADEGDLSFSESREINPIMDRGSLALIREGNETMVDVSFSIKYSGLLGSATPTVYEALKKQGTGGSTWQSTNADSEVYTVDIEFEVSDPSTGSPVEVIRISKFAYEKIEFKEGEEYDTLSVSGKAFAVTVAAS</sequence>